<comment type="subcellular location">
    <subcellularLocation>
        <location evidence="1">Cytoplasm</location>
        <location evidence="1">Cytoskeleton</location>
    </subcellularLocation>
</comment>
<evidence type="ECO:0000256" key="5">
    <source>
        <dbReference type="ARBA" id="ARBA00023203"/>
    </source>
</evidence>
<accession>A0ABD1KR70</accession>
<feature type="coiled-coil region" evidence="7">
    <location>
        <begin position="1427"/>
        <end position="1500"/>
    </location>
</feature>
<keyword evidence="4 7" id="KW-0175">Coiled coil</keyword>
<gene>
    <name evidence="10" type="ORF">ACEWY4_003416</name>
</gene>
<evidence type="ECO:0000256" key="6">
    <source>
        <dbReference type="ARBA" id="ARBA00023212"/>
    </source>
</evidence>
<organism evidence="10 11">
    <name type="scientific">Coilia grayii</name>
    <name type="common">Gray's grenadier anchovy</name>
    <dbReference type="NCBI Taxonomy" id="363190"/>
    <lineage>
        <taxon>Eukaryota</taxon>
        <taxon>Metazoa</taxon>
        <taxon>Chordata</taxon>
        <taxon>Craniata</taxon>
        <taxon>Vertebrata</taxon>
        <taxon>Euteleostomi</taxon>
        <taxon>Actinopterygii</taxon>
        <taxon>Neopterygii</taxon>
        <taxon>Teleostei</taxon>
        <taxon>Clupei</taxon>
        <taxon>Clupeiformes</taxon>
        <taxon>Clupeoidei</taxon>
        <taxon>Engraulidae</taxon>
        <taxon>Coilinae</taxon>
        <taxon>Coilia</taxon>
    </lineage>
</organism>
<feature type="domain" description="PH" evidence="9">
    <location>
        <begin position="217"/>
        <end position="313"/>
    </location>
</feature>
<feature type="region of interest" description="Disordered" evidence="8">
    <location>
        <begin position="360"/>
        <end position="385"/>
    </location>
</feature>
<dbReference type="PANTHER" id="PTHR17271">
    <property type="entry name" value="PLECKSTRIN HOMOLOGY PH DOMAIN-CONTAINING PROTEIN"/>
    <property type="match status" value="1"/>
</dbReference>
<feature type="region of interest" description="Disordered" evidence="8">
    <location>
        <begin position="1187"/>
        <end position="1216"/>
    </location>
</feature>
<feature type="region of interest" description="Disordered" evidence="8">
    <location>
        <begin position="421"/>
        <end position="446"/>
    </location>
</feature>
<protein>
    <recommendedName>
        <fullName evidence="9">PH domain-containing protein</fullName>
    </recommendedName>
</protein>
<evidence type="ECO:0000256" key="2">
    <source>
        <dbReference type="ARBA" id="ARBA00022490"/>
    </source>
</evidence>
<proteinExistence type="predicted"/>
<feature type="region of interest" description="Disordered" evidence="8">
    <location>
        <begin position="109"/>
        <end position="194"/>
    </location>
</feature>
<comment type="caution">
    <text evidence="10">The sequence shown here is derived from an EMBL/GenBank/DDBJ whole genome shotgun (WGS) entry which is preliminary data.</text>
</comment>
<dbReference type="GO" id="GO:0015629">
    <property type="term" value="C:actin cytoskeleton"/>
    <property type="evidence" value="ECO:0007669"/>
    <property type="project" value="UniProtKB-ARBA"/>
</dbReference>
<evidence type="ECO:0000256" key="3">
    <source>
        <dbReference type="ARBA" id="ARBA00022553"/>
    </source>
</evidence>
<feature type="coiled-coil region" evidence="7">
    <location>
        <begin position="650"/>
        <end position="749"/>
    </location>
</feature>
<dbReference type="SMART" id="SM00233">
    <property type="entry name" value="PH"/>
    <property type="match status" value="1"/>
</dbReference>
<dbReference type="GO" id="GO:0003779">
    <property type="term" value="F:actin binding"/>
    <property type="evidence" value="ECO:0007669"/>
    <property type="project" value="UniProtKB-KW"/>
</dbReference>
<dbReference type="Pfam" id="PF00169">
    <property type="entry name" value="PH"/>
    <property type="match status" value="1"/>
</dbReference>
<evidence type="ECO:0000313" key="11">
    <source>
        <dbReference type="Proteomes" id="UP001591681"/>
    </source>
</evidence>
<keyword evidence="3" id="KW-0597">Phosphoprotein</keyword>
<dbReference type="PROSITE" id="PS50003">
    <property type="entry name" value="PH_DOMAIN"/>
    <property type="match status" value="1"/>
</dbReference>
<dbReference type="Proteomes" id="UP001591681">
    <property type="component" value="Unassembled WGS sequence"/>
</dbReference>
<keyword evidence="6" id="KW-0206">Cytoskeleton</keyword>
<dbReference type="FunFam" id="2.30.29.30:FF:000133">
    <property type="entry name" value="myosin phosphatase Rho-interacting protein isoform X1"/>
    <property type="match status" value="1"/>
</dbReference>
<feature type="compositionally biased region" description="Polar residues" evidence="8">
    <location>
        <begin position="164"/>
        <end position="179"/>
    </location>
</feature>
<feature type="region of interest" description="Disordered" evidence="8">
    <location>
        <begin position="828"/>
        <end position="850"/>
    </location>
</feature>
<dbReference type="PANTHER" id="PTHR17271:SF1">
    <property type="entry name" value="PROTEIN OUTSPREAD"/>
    <property type="match status" value="1"/>
</dbReference>
<evidence type="ECO:0000256" key="4">
    <source>
        <dbReference type="ARBA" id="ARBA00023054"/>
    </source>
</evidence>
<dbReference type="InterPro" id="IPR001849">
    <property type="entry name" value="PH_domain"/>
</dbReference>
<evidence type="ECO:0000256" key="8">
    <source>
        <dbReference type="SAM" id="MobiDB-lite"/>
    </source>
</evidence>
<keyword evidence="5" id="KW-0009">Actin-binding</keyword>
<evidence type="ECO:0000259" key="9">
    <source>
        <dbReference type="PROSITE" id="PS50003"/>
    </source>
</evidence>
<evidence type="ECO:0000313" key="10">
    <source>
        <dbReference type="EMBL" id="KAL2101655.1"/>
    </source>
</evidence>
<feature type="coiled-coil region" evidence="7">
    <location>
        <begin position="1270"/>
        <end position="1388"/>
    </location>
</feature>
<keyword evidence="2" id="KW-0963">Cytoplasm</keyword>
<dbReference type="Gene3D" id="2.30.29.30">
    <property type="entry name" value="Pleckstrin-homology domain (PH domain)/Phosphotyrosine-binding domain (PTB)"/>
    <property type="match status" value="1"/>
</dbReference>
<name>A0ABD1KR70_9TELE</name>
<dbReference type="InterPro" id="IPR011993">
    <property type="entry name" value="PH-like_dom_sf"/>
</dbReference>
<keyword evidence="11" id="KW-1185">Reference proteome</keyword>
<dbReference type="EMBL" id="JBHFQA010000003">
    <property type="protein sequence ID" value="KAL2101655.1"/>
    <property type="molecule type" value="Genomic_DNA"/>
</dbReference>
<sequence>MYKLCRVSTEIKMSSIFCPFTTGDKLTEVDSTSQTIVQPAVDEAPHHEVIVPRQKSPLLSTLPSLGSGCPGQDPQTSLSVPASLLRASLSQPGSSEANANGHTDVHTETFLSSVPASPICASSPRTRRGERRGQGEPSSGPEKSDTPGQGALWRGEAGVPEEGSTISSSRQARTGPQPDSTHKLKSSDVLHIPHLPERRAQSPDHRISESVMTPDLLNFKKGWLMILDKQNEWKKNWFVLSTHNLRYYKDAVAEEASELMGEIDLTTCHQVTDHQVQRNYGFQIHTQTLVHTLAAMTAGIRRNWIQALAKNVRPSNTPDAMSLSDNLCPFGSSAGALCEPDLTRDSLSPEVSAKMRQAAKRRCGQRRREGGQAKPCGGGGAVAQRDPREVPVEVWAVERRRRRREERRKRYESVMGLVLEPGRQEEEEEETRGGAAVPHRGPLEQEQQQRVQEIEERWQQVEKAAIRQERRVPLYPDTPPRDASDLERLLHNYKRRVEELTAQLTQSSCHEAELNTTLEEQMSSTWDFQLGSSNVHESGDVAVKMDPTLYSSHVSSLTDKYRQTKELLRLEELRRQRMQEQLGFGSSTKLCDGGTDDTQGRITRESGCPELLEHLSFTSSEELRSSAVAQMKQTPGENEAGRDHVGLEAERGLVEEVMSLTRQNEALNQRNQEMVHQLTEADREIERLRLELELCKRQDGRPHLSDLEEPLSTRVECLESELREKCAELQEAQAQLTAQTEKLMETLTQLQLSEDTLEDLRCQECTKADHSPRHFQQASEVQLEEDRLVDCGEELCVVEAQDKKTLEPEMPQCCHRDEVTQSQVLLDAQRSEERETEDEEQAGNGPCPEKEASVHCLVEGLQRRSETLGRLLKLTGETDLPVLLPFVSERQEAGVNRSITTRLRLEEEVWTTLFNLLKSDRTRRRAEADVFDRLTAEVAAAKLEEIKLYLAAHKHFSSSPINSPIVRTAPPACSAQTNNGSVLPESDISRAETAEASGEVSQRTKERILSLCRRLCNDSLWTSLRESIQTKASLLNCTASSLESSAGTELRATAQGLCSLWCRPGDPELLHRQTMGTELLCVYVVSQLEAVQEEGVQTEASLWGGEDTCESCQVLQQANEELHARLTDLESQRSKGHISNDCTSDAAQVKDVDQETMGNHLKGCNSHLIETEGPTELVAHTVRNKAEDFPSEGPDSPSQTEDMAFVNGEPEPADVCPMREDLTDIGSDECDGRTSLQEQHRRDWESLKATCEQGLLAMEGSHQRALAELQLQHRRELALLQQDKERLLAEEAAATQAAIEAMKKAYQRELEKVLQDTHIEISTMGNADVEEILKRHREELSSSREELDVLSQQYSLKCLESAHLAQALEAERRALQQCQRQYQEISARHQELSGGLANADILPSSLSKEAVCPIQREKILYELQIGLRVKRAEVDFLTQEMTSLKEELQAAQRDKRCATERCTDMHTELSVTRARAQRDLEELREHLRLAYKALEASSAEEHLDMLQNY</sequence>
<dbReference type="InterPro" id="IPR052223">
    <property type="entry name" value="Actin_Cytoskeleton_Reg"/>
</dbReference>
<reference evidence="10 11" key="1">
    <citation type="submission" date="2024-09" db="EMBL/GenBank/DDBJ databases">
        <title>A chromosome-level genome assembly of Gray's grenadier anchovy, Coilia grayii.</title>
        <authorList>
            <person name="Fu Z."/>
        </authorList>
    </citation>
    <scope>NUCLEOTIDE SEQUENCE [LARGE SCALE GENOMIC DNA]</scope>
    <source>
        <strain evidence="10">G4</strain>
        <tissue evidence="10">Muscle</tissue>
    </source>
</reference>
<evidence type="ECO:0000256" key="7">
    <source>
        <dbReference type="SAM" id="Coils"/>
    </source>
</evidence>
<evidence type="ECO:0000256" key="1">
    <source>
        <dbReference type="ARBA" id="ARBA00004245"/>
    </source>
</evidence>
<dbReference type="SUPFAM" id="SSF50729">
    <property type="entry name" value="PH domain-like"/>
    <property type="match status" value="1"/>
</dbReference>